<evidence type="ECO:0000256" key="3">
    <source>
        <dbReference type="ARBA" id="ARBA00022692"/>
    </source>
</evidence>
<evidence type="ECO:0000256" key="8">
    <source>
        <dbReference type="SAM" id="Phobius"/>
    </source>
</evidence>
<feature type="transmembrane region" description="Helical" evidence="8">
    <location>
        <begin position="29"/>
        <end position="54"/>
    </location>
</feature>
<dbReference type="GO" id="GO:0016020">
    <property type="term" value="C:membrane"/>
    <property type="evidence" value="ECO:0007669"/>
    <property type="project" value="UniProtKB-SubCell"/>
</dbReference>
<feature type="domain" description="Lycopene cyclase" evidence="9">
    <location>
        <begin position="2"/>
        <end position="91"/>
    </location>
</feature>
<dbReference type="GO" id="GO:0016117">
    <property type="term" value="P:carotenoid biosynthetic process"/>
    <property type="evidence" value="ECO:0007669"/>
    <property type="project" value="UniProtKB-KW"/>
</dbReference>
<feature type="transmembrane region" description="Helical" evidence="8">
    <location>
        <begin position="6"/>
        <end position="22"/>
    </location>
</feature>
<evidence type="ECO:0000256" key="2">
    <source>
        <dbReference type="ARBA" id="ARBA00004829"/>
    </source>
</evidence>
<evidence type="ECO:0000256" key="5">
    <source>
        <dbReference type="ARBA" id="ARBA00022989"/>
    </source>
</evidence>
<organism evidence="10">
    <name type="scientific">freshwater metagenome</name>
    <dbReference type="NCBI Taxonomy" id="449393"/>
    <lineage>
        <taxon>unclassified sequences</taxon>
        <taxon>metagenomes</taxon>
        <taxon>ecological metagenomes</taxon>
    </lineage>
</organism>
<keyword evidence="7" id="KW-0413">Isomerase</keyword>
<dbReference type="EMBL" id="CAEZVO010000052">
    <property type="protein sequence ID" value="CAB4632752.1"/>
    <property type="molecule type" value="Genomic_DNA"/>
</dbReference>
<keyword evidence="5 8" id="KW-1133">Transmembrane helix</keyword>
<keyword evidence="6 8" id="KW-0472">Membrane</keyword>
<dbReference type="Pfam" id="PF18916">
    <property type="entry name" value="Lycopene_cyc"/>
    <property type="match status" value="1"/>
</dbReference>
<accession>A0A6J6J6Z1</accession>
<keyword evidence="4" id="KW-0125">Carotenoid biosynthesis</keyword>
<gene>
    <name evidence="10" type="ORF">UFOPK2044_00494</name>
</gene>
<evidence type="ECO:0000256" key="7">
    <source>
        <dbReference type="ARBA" id="ARBA00023235"/>
    </source>
</evidence>
<name>A0A6J6J6Z1_9ZZZZ</name>
<evidence type="ECO:0000313" key="10">
    <source>
        <dbReference type="EMBL" id="CAB4632752.1"/>
    </source>
</evidence>
<keyword evidence="3 8" id="KW-0812">Transmembrane</keyword>
<evidence type="ECO:0000256" key="4">
    <source>
        <dbReference type="ARBA" id="ARBA00022746"/>
    </source>
</evidence>
<dbReference type="GO" id="GO:0016120">
    <property type="term" value="P:carotene biosynthetic process"/>
    <property type="evidence" value="ECO:0007669"/>
    <property type="project" value="UniProtKB-ARBA"/>
</dbReference>
<sequence length="101" mass="11130">MTYFVMNVFFLVPLLVIGLFMRKQLPWRAILLATGALLIITAVFDNLIIGTGIVAYDEELISGIKIGLAPIEDFSYSLAGPLLVAILSKVFGIDNQEKSKR</sequence>
<dbReference type="NCBIfam" id="TIGR03462">
    <property type="entry name" value="CarR_dom_SF"/>
    <property type="match status" value="1"/>
</dbReference>
<comment type="pathway">
    <text evidence="2">Carotenoid biosynthesis.</text>
</comment>
<reference evidence="10" key="1">
    <citation type="submission" date="2020-05" db="EMBL/GenBank/DDBJ databases">
        <authorList>
            <person name="Chiriac C."/>
            <person name="Salcher M."/>
            <person name="Ghai R."/>
            <person name="Kavagutti S V."/>
        </authorList>
    </citation>
    <scope>NUCLEOTIDE SEQUENCE</scope>
</reference>
<comment type="subcellular location">
    <subcellularLocation>
        <location evidence="1">Membrane</location>
        <topology evidence="1">Multi-pass membrane protein</topology>
    </subcellularLocation>
</comment>
<evidence type="ECO:0000256" key="1">
    <source>
        <dbReference type="ARBA" id="ARBA00004141"/>
    </source>
</evidence>
<proteinExistence type="predicted"/>
<dbReference type="InterPro" id="IPR017825">
    <property type="entry name" value="Lycopene_cyclase_dom"/>
</dbReference>
<dbReference type="GO" id="GO:0045436">
    <property type="term" value="F:lycopene beta cyclase activity"/>
    <property type="evidence" value="ECO:0007669"/>
    <property type="project" value="UniProtKB-ARBA"/>
</dbReference>
<evidence type="ECO:0000256" key="6">
    <source>
        <dbReference type="ARBA" id="ARBA00023136"/>
    </source>
</evidence>
<protein>
    <submittedName>
        <fullName evidence="10">Unannotated protein</fullName>
    </submittedName>
</protein>
<dbReference type="AlphaFoldDB" id="A0A6J6J6Z1"/>
<dbReference type="GO" id="GO:0016872">
    <property type="term" value="F:intramolecular lyase activity"/>
    <property type="evidence" value="ECO:0007669"/>
    <property type="project" value="InterPro"/>
</dbReference>
<evidence type="ECO:0000259" key="9">
    <source>
        <dbReference type="Pfam" id="PF18916"/>
    </source>
</evidence>
<feature type="transmembrane region" description="Helical" evidence="8">
    <location>
        <begin position="74"/>
        <end position="92"/>
    </location>
</feature>